<sequence>MAEISENRFDTLNDKVDDLIKLCAEMKRENQALKANEGSWRAERKQLLDRNHEAKSKLESILARLKAMENS</sequence>
<dbReference type="NCBIfam" id="TIGR02449">
    <property type="entry name" value="TIGR02449 family protein"/>
    <property type="match status" value="1"/>
</dbReference>
<gene>
    <name evidence="2" type="ORF">CNF02_02275</name>
</gene>
<reference evidence="2 3" key="1">
    <citation type="submission" date="2017-08" db="EMBL/GenBank/DDBJ databases">
        <title>Fine stratification of microbial communities through a metagenomic profile of the photic zone.</title>
        <authorList>
            <person name="Haro-Moreno J.M."/>
            <person name="Lopez-Perez M."/>
            <person name="De La Torre J."/>
            <person name="Picazo A."/>
            <person name="Camacho A."/>
            <person name="Rodriguez-Valera F."/>
        </authorList>
    </citation>
    <scope>NUCLEOTIDE SEQUENCE [LARGE SCALE GENOMIC DNA]</scope>
    <source>
        <strain evidence="2">MED-G28</strain>
    </source>
</reference>
<comment type="caution">
    <text evidence="2">The sequence shown here is derived from an EMBL/GenBank/DDBJ whole genome shotgun (WGS) entry which is preliminary data.</text>
</comment>
<proteinExistence type="predicted"/>
<dbReference type="Proteomes" id="UP000219329">
    <property type="component" value="Unassembled WGS sequence"/>
</dbReference>
<evidence type="ECO:0000313" key="3">
    <source>
        <dbReference type="Proteomes" id="UP000219329"/>
    </source>
</evidence>
<organism evidence="2 3">
    <name type="scientific">OM182 bacterium MED-G28</name>
    <dbReference type="NCBI Taxonomy" id="1986256"/>
    <lineage>
        <taxon>Bacteria</taxon>
        <taxon>Pseudomonadati</taxon>
        <taxon>Pseudomonadota</taxon>
        <taxon>Gammaproteobacteria</taxon>
        <taxon>OMG group</taxon>
        <taxon>OM182 clade</taxon>
    </lineage>
</organism>
<name>A0A2A5WER2_9GAMM</name>
<evidence type="ECO:0000256" key="1">
    <source>
        <dbReference type="SAM" id="Coils"/>
    </source>
</evidence>
<accession>A0A2A5WER2</accession>
<feature type="coiled-coil region" evidence="1">
    <location>
        <begin position="9"/>
        <end position="71"/>
    </location>
</feature>
<protein>
    <submittedName>
        <fullName evidence="2">TIGR02449 family protein</fullName>
    </submittedName>
</protein>
<dbReference type="EMBL" id="NTJZ01000002">
    <property type="protein sequence ID" value="PDH34871.1"/>
    <property type="molecule type" value="Genomic_DNA"/>
</dbReference>
<dbReference type="AlphaFoldDB" id="A0A2A5WER2"/>
<keyword evidence="1" id="KW-0175">Coiled coil</keyword>
<evidence type="ECO:0000313" key="2">
    <source>
        <dbReference type="EMBL" id="PDH34871.1"/>
    </source>
</evidence>
<dbReference type="InterPro" id="IPR012662">
    <property type="entry name" value="CHP02449"/>
</dbReference>